<accession>A0AC61MSJ4</accession>
<name>A0AC61MSJ4_9FIRM</name>
<proteinExistence type="predicted"/>
<evidence type="ECO:0000313" key="2">
    <source>
        <dbReference type="Proteomes" id="UP000595814"/>
    </source>
</evidence>
<protein>
    <submittedName>
        <fullName evidence="1">Uncharacterized protein</fullName>
    </submittedName>
</protein>
<sequence length="129" mass="14523">MTSPKRIFTILLGLIFIGIGIYYGMLSKIKIKNPKTAKGIIKKIDITINEETKKNNSKFATVEINVKGKTYISDKSIQVSMNNEVGDMVDIVYEKDKPSNMVLKNRKGITIMFILLGIFVIGYEIFIGN</sequence>
<keyword evidence="2" id="KW-1185">Reference proteome</keyword>
<gene>
    <name evidence="1" type="ORF">JFY71_02870</name>
</gene>
<evidence type="ECO:0000313" key="1">
    <source>
        <dbReference type="EMBL" id="QQK08496.1"/>
    </source>
</evidence>
<dbReference type="EMBL" id="CP066744">
    <property type="protein sequence ID" value="QQK08496.1"/>
    <property type="molecule type" value="Genomic_DNA"/>
</dbReference>
<organism evidence="1 2">
    <name type="scientific">Miniphocaeibacter halophilus</name>
    <dbReference type="NCBI Taxonomy" id="2931922"/>
    <lineage>
        <taxon>Bacteria</taxon>
        <taxon>Bacillati</taxon>
        <taxon>Bacillota</taxon>
        <taxon>Tissierellia</taxon>
        <taxon>Tissierellales</taxon>
        <taxon>Peptoniphilaceae</taxon>
        <taxon>Miniphocaeibacter</taxon>
    </lineage>
</organism>
<dbReference type="Proteomes" id="UP000595814">
    <property type="component" value="Chromosome"/>
</dbReference>
<reference evidence="1 2" key="1">
    <citation type="journal article" date="2022" name="Int. J. Syst. Evol. Microbiol.">
        <title>Miniphocaeibacter halophilus sp. nov., an ammonium-tolerant acetate-producing bacterium isolated from a biogas system.</title>
        <authorList>
            <person name="Schnurer A."/>
            <person name="Singh A."/>
            <person name="Bi S."/>
            <person name="Qiao W."/>
            <person name="Westerholm M."/>
        </authorList>
    </citation>
    <scope>NUCLEOTIDE SEQUENCE [LARGE SCALE GENOMIC DNA]</scope>
    <source>
        <strain evidence="1 2">AMB_01</strain>
    </source>
</reference>